<keyword evidence="1" id="KW-0732">Signal</keyword>
<keyword evidence="3" id="KW-1185">Reference proteome</keyword>
<reference evidence="2" key="1">
    <citation type="submission" date="2023-04" db="EMBL/GenBank/DDBJ databases">
        <title>Ambrosiozyma monospora NBRC 1965.</title>
        <authorList>
            <person name="Ichikawa N."/>
            <person name="Sato H."/>
            <person name="Tonouchi N."/>
        </authorList>
    </citation>
    <scope>NUCLEOTIDE SEQUENCE</scope>
    <source>
        <strain evidence="2">NBRC 1965</strain>
    </source>
</reference>
<sequence>MLVLVPVLVLVLVLVLVPNLTVAVVNGQTTTVVANSLATATTVVAGSNSGTIIQNNGNGKLTTIVSTVFEYTTLQATITTLVTDNGSTFQSVIVTEKTSAIAKGVSTYVTSASKNGANANVELVANGSWMMKVVLAGLTGLSLSLFGL</sequence>
<name>A0A9W6WJC9_AMBMO</name>
<evidence type="ECO:0000313" key="3">
    <source>
        <dbReference type="Proteomes" id="UP001165063"/>
    </source>
</evidence>
<feature type="signal peptide" evidence="1">
    <location>
        <begin position="1"/>
        <end position="23"/>
    </location>
</feature>
<dbReference type="EMBL" id="BSXU01012531">
    <property type="protein sequence ID" value="GME77404.1"/>
    <property type="molecule type" value="Genomic_DNA"/>
</dbReference>
<feature type="chain" id="PRO_5040985858" evidence="1">
    <location>
        <begin position="24"/>
        <end position="148"/>
    </location>
</feature>
<gene>
    <name evidence="2" type="ORF">Amon01_000965400</name>
</gene>
<evidence type="ECO:0000256" key="1">
    <source>
        <dbReference type="SAM" id="SignalP"/>
    </source>
</evidence>
<comment type="caution">
    <text evidence="2">The sequence shown here is derived from an EMBL/GenBank/DDBJ whole genome shotgun (WGS) entry which is preliminary data.</text>
</comment>
<protein>
    <submittedName>
        <fullName evidence="2">Unnamed protein product</fullName>
    </submittedName>
</protein>
<accession>A0A9W6WJC9</accession>
<evidence type="ECO:0000313" key="2">
    <source>
        <dbReference type="EMBL" id="GME77404.1"/>
    </source>
</evidence>
<dbReference type="Proteomes" id="UP001165063">
    <property type="component" value="Unassembled WGS sequence"/>
</dbReference>
<organism evidence="2 3">
    <name type="scientific">Ambrosiozyma monospora</name>
    <name type="common">Yeast</name>
    <name type="synonym">Endomycopsis monosporus</name>
    <dbReference type="NCBI Taxonomy" id="43982"/>
    <lineage>
        <taxon>Eukaryota</taxon>
        <taxon>Fungi</taxon>
        <taxon>Dikarya</taxon>
        <taxon>Ascomycota</taxon>
        <taxon>Saccharomycotina</taxon>
        <taxon>Pichiomycetes</taxon>
        <taxon>Pichiales</taxon>
        <taxon>Pichiaceae</taxon>
        <taxon>Ambrosiozyma</taxon>
    </lineage>
</organism>
<proteinExistence type="predicted"/>
<dbReference type="AlphaFoldDB" id="A0A9W6WJC9"/>